<name>A0A151M252_ALLMI</name>
<dbReference type="Proteomes" id="UP000050525">
    <property type="component" value="Unassembled WGS sequence"/>
</dbReference>
<comment type="caution">
    <text evidence="1">The sequence shown here is derived from an EMBL/GenBank/DDBJ whole genome shotgun (WGS) entry which is preliminary data.</text>
</comment>
<gene>
    <name evidence="1" type="ORF">Y1Q_0014842</name>
</gene>
<reference evidence="1 2" key="1">
    <citation type="journal article" date="2012" name="Genome Biol.">
        <title>Sequencing three crocodilian genomes to illuminate the evolution of archosaurs and amniotes.</title>
        <authorList>
            <person name="St John J.A."/>
            <person name="Braun E.L."/>
            <person name="Isberg S.R."/>
            <person name="Miles L.G."/>
            <person name="Chong A.Y."/>
            <person name="Gongora J."/>
            <person name="Dalzell P."/>
            <person name="Moran C."/>
            <person name="Bed'hom B."/>
            <person name="Abzhanov A."/>
            <person name="Burgess S.C."/>
            <person name="Cooksey A.M."/>
            <person name="Castoe T.A."/>
            <person name="Crawford N.G."/>
            <person name="Densmore L.D."/>
            <person name="Drew J.C."/>
            <person name="Edwards S.V."/>
            <person name="Faircloth B.C."/>
            <person name="Fujita M.K."/>
            <person name="Greenwold M.J."/>
            <person name="Hoffmann F.G."/>
            <person name="Howard J.M."/>
            <person name="Iguchi T."/>
            <person name="Janes D.E."/>
            <person name="Khan S.Y."/>
            <person name="Kohno S."/>
            <person name="de Koning A.J."/>
            <person name="Lance S.L."/>
            <person name="McCarthy F.M."/>
            <person name="McCormack J.E."/>
            <person name="Merchant M.E."/>
            <person name="Peterson D.G."/>
            <person name="Pollock D.D."/>
            <person name="Pourmand N."/>
            <person name="Raney B.J."/>
            <person name="Roessler K.A."/>
            <person name="Sanford J.R."/>
            <person name="Sawyer R.H."/>
            <person name="Schmidt C.J."/>
            <person name="Triplett E.W."/>
            <person name="Tuberville T.D."/>
            <person name="Venegas-Anaya M."/>
            <person name="Howard J.T."/>
            <person name="Jarvis E.D."/>
            <person name="Guillette L.J.Jr."/>
            <person name="Glenn T.C."/>
            <person name="Green R.E."/>
            <person name="Ray D.A."/>
        </authorList>
    </citation>
    <scope>NUCLEOTIDE SEQUENCE [LARGE SCALE GENOMIC DNA]</scope>
    <source>
        <strain evidence="1">KSC_2009_1</strain>
    </source>
</reference>
<organism evidence="1 2">
    <name type="scientific">Alligator mississippiensis</name>
    <name type="common">American alligator</name>
    <dbReference type="NCBI Taxonomy" id="8496"/>
    <lineage>
        <taxon>Eukaryota</taxon>
        <taxon>Metazoa</taxon>
        <taxon>Chordata</taxon>
        <taxon>Craniata</taxon>
        <taxon>Vertebrata</taxon>
        <taxon>Euteleostomi</taxon>
        <taxon>Archelosauria</taxon>
        <taxon>Archosauria</taxon>
        <taxon>Crocodylia</taxon>
        <taxon>Alligatoridae</taxon>
        <taxon>Alligatorinae</taxon>
        <taxon>Alligator</taxon>
    </lineage>
</organism>
<sequence length="66" mass="6884">MGKLSAATANPMPPWSLVHPIQSGDVRHPWLCFSSTPMVVSGCSSSGLAWLCTGSACLSPQAIRKA</sequence>
<evidence type="ECO:0000313" key="2">
    <source>
        <dbReference type="Proteomes" id="UP000050525"/>
    </source>
</evidence>
<dbReference type="EMBL" id="AKHW03006807">
    <property type="protein sequence ID" value="KYO18585.1"/>
    <property type="molecule type" value="Genomic_DNA"/>
</dbReference>
<accession>A0A151M252</accession>
<proteinExistence type="predicted"/>
<dbReference type="AlphaFoldDB" id="A0A151M252"/>
<evidence type="ECO:0000313" key="1">
    <source>
        <dbReference type="EMBL" id="KYO18585.1"/>
    </source>
</evidence>
<keyword evidence="2" id="KW-1185">Reference proteome</keyword>
<protein>
    <submittedName>
        <fullName evidence="1">Uncharacterized protein</fullName>
    </submittedName>
</protein>